<dbReference type="InterPro" id="IPR050330">
    <property type="entry name" value="Bact_OuterMem_StrucFunc"/>
</dbReference>
<dbReference type="RefSeq" id="WP_179217078.1">
    <property type="nucleotide sequence ID" value="NZ_FZOC01000008.1"/>
</dbReference>
<evidence type="ECO:0000313" key="4">
    <source>
        <dbReference type="EMBL" id="SNS21283.1"/>
    </source>
</evidence>
<evidence type="ECO:0000256" key="1">
    <source>
        <dbReference type="PROSITE-ProRule" id="PRU00473"/>
    </source>
</evidence>
<name>A0A239CPL9_9BACT</name>
<keyword evidence="1 2" id="KW-0472">Membrane</keyword>
<dbReference type="PANTHER" id="PTHR30329:SF21">
    <property type="entry name" value="LIPOPROTEIN YIAD-RELATED"/>
    <property type="match status" value="1"/>
</dbReference>
<dbReference type="Pfam" id="PF00691">
    <property type="entry name" value="OmpA"/>
    <property type="match status" value="1"/>
</dbReference>
<dbReference type="PROSITE" id="PS51123">
    <property type="entry name" value="OMPA_2"/>
    <property type="match status" value="1"/>
</dbReference>
<dbReference type="AlphaFoldDB" id="A0A239CPL9"/>
<gene>
    <name evidence="4" type="ORF">SAMN04488503_3212</name>
</gene>
<dbReference type="CDD" id="cd07185">
    <property type="entry name" value="OmpA_C-like"/>
    <property type="match status" value="1"/>
</dbReference>
<dbReference type="EMBL" id="FZOC01000008">
    <property type="protein sequence ID" value="SNS21283.1"/>
    <property type="molecule type" value="Genomic_DNA"/>
</dbReference>
<keyword evidence="5" id="KW-1185">Reference proteome</keyword>
<dbReference type="Proteomes" id="UP000198324">
    <property type="component" value="Unassembled WGS sequence"/>
</dbReference>
<evidence type="ECO:0000259" key="3">
    <source>
        <dbReference type="PROSITE" id="PS51123"/>
    </source>
</evidence>
<dbReference type="Gene3D" id="3.30.1330.60">
    <property type="entry name" value="OmpA-like domain"/>
    <property type="match status" value="1"/>
</dbReference>
<keyword evidence="2" id="KW-1133">Transmembrane helix</keyword>
<dbReference type="InterPro" id="IPR036737">
    <property type="entry name" value="OmpA-like_sf"/>
</dbReference>
<accession>A0A239CPL9</accession>
<feature type="transmembrane region" description="Helical" evidence="2">
    <location>
        <begin position="34"/>
        <end position="51"/>
    </location>
</feature>
<reference evidence="4 5" key="1">
    <citation type="submission" date="2017-06" db="EMBL/GenBank/DDBJ databases">
        <authorList>
            <person name="Kim H.J."/>
            <person name="Triplett B.A."/>
        </authorList>
    </citation>
    <scope>NUCLEOTIDE SEQUENCE [LARGE SCALE GENOMIC DNA]</scope>
    <source>
        <strain evidence="4 5">DSM 13116</strain>
    </source>
</reference>
<protein>
    <submittedName>
        <fullName evidence="4">Chemotaxis protein MotB</fullName>
    </submittedName>
</protein>
<proteinExistence type="predicted"/>
<dbReference type="GO" id="GO:0016020">
    <property type="term" value="C:membrane"/>
    <property type="evidence" value="ECO:0007669"/>
    <property type="project" value="UniProtKB-UniRule"/>
</dbReference>
<sequence length="235" mass="25387">MGARDGFGLRREDGASTATTGGNFAEWSVPWSDLMMIMFMVFAVLFIYSGAKDRARPRAAEPAATRAPVDPGQAFLGELDAPVKDGKDFKAASGVPMKETYYQSDNLGISVVRETDRQVRVFLRGDLFFSPGGDALSANSGQYLERIAEILRVSNGAVLVVGHTAEGETATPEEGLDLSARRAASVAQHFIRTASLDAKRFMVTGRGSFQPEVPATAPDAEKRNRRVEVLVLTDI</sequence>
<feature type="domain" description="OmpA-like" evidence="3">
    <location>
        <begin position="116"/>
        <end position="235"/>
    </location>
</feature>
<dbReference type="PANTHER" id="PTHR30329">
    <property type="entry name" value="STATOR ELEMENT OF FLAGELLAR MOTOR COMPLEX"/>
    <property type="match status" value="1"/>
</dbReference>
<organism evidence="4 5">
    <name type="scientific">Humidesulfovibrio mexicanus</name>
    <dbReference type="NCBI Taxonomy" id="147047"/>
    <lineage>
        <taxon>Bacteria</taxon>
        <taxon>Pseudomonadati</taxon>
        <taxon>Thermodesulfobacteriota</taxon>
        <taxon>Desulfovibrionia</taxon>
        <taxon>Desulfovibrionales</taxon>
        <taxon>Desulfovibrionaceae</taxon>
        <taxon>Humidesulfovibrio</taxon>
    </lineage>
</organism>
<dbReference type="SUPFAM" id="SSF103088">
    <property type="entry name" value="OmpA-like"/>
    <property type="match status" value="1"/>
</dbReference>
<evidence type="ECO:0000313" key="5">
    <source>
        <dbReference type="Proteomes" id="UP000198324"/>
    </source>
</evidence>
<evidence type="ECO:0000256" key="2">
    <source>
        <dbReference type="SAM" id="Phobius"/>
    </source>
</evidence>
<dbReference type="InterPro" id="IPR006665">
    <property type="entry name" value="OmpA-like"/>
</dbReference>
<keyword evidence="2" id="KW-0812">Transmembrane</keyword>